<evidence type="ECO:0000313" key="4">
    <source>
        <dbReference type="Proteomes" id="UP000305067"/>
    </source>
</evidence>
<feature type="region of interest" description="Disordered" evidence="2">
    <location>
        <begin position="197"/>
        <end position="263"/>
    </location>
</feature>
<dbReference type="Proteomes" id="UP000305067">
    <property type="component" value="Unassembled WGS sequence"/>
</dbReference>
<proteinExistence type="predicted"/>
<feature type="compositionally biased region" description="Low complexity" evidence="2">
    <location>
        <begin position="735"/>
        <end position="749"/>
    </location>
</feature>
<gene>
    <name evidence="3" type="ORF">BDV98DRAFT_600387</name>
</gene>
<feature type="compositionally biased region" description="Polar residues" evidence="2">
    <location>
        <begin position="719"/>
        <end position="730"/>
    </location>
</feature>
<evidence type="ECO:0000313" key="3">
    <source>
        <dbReference type="EMBL" id="TFL06329.1"/>
    </source>
</evidence>
<keyword evidence="1" id="KW-0175">Coiled coil</keyword>
<accession>A0A5C3R168</accession>
<feature type="region of interest" description="Disordered" evidence="2">
    <location>
        <begin position="1"/>
        <end position="26"/>
    </location>
</feature>
<feature type="compositionally biased region" description="Low complexity" evidence="2">
    <location>
        <begin position="405"/>
        <end position="420"/>
    </location>
</feature>
<dbReference type="EMBL" id="ML178815">
    <property type="protein sequence ID" value="TFL06329.1"/>
    <property type="molecule type" value="Genomic_DNA"/>
</dbReference>
<feature type="region of interest" description="Disordered" evidence="2">
    <location>
        <begin position="54"/>
        <end position="76"/>
    </location>
</feature>
<feature type="region of interest" description="Disordered" evidence="2">
    <location>
        <begin position="689"/>
        <end position="758"/>
    </location>
</feature>
<dbReference type="OrthoDB" id="3254613at2759"/>
<protein>
    <submittedName>
        <fullName evidence="3">Uncharacterized protein</fullName>
    </submittedName>
</protein>
<evidence type="ECO:0000256" key="1">
    <source>
        <dbReference type="SAM" id="Coils"/>
    </source>
</evidence>
<feature type="compositionally biased region" description="Polar residues" evidence="2">
    <location>
        <begin position="14"/>
        <end position="26"/>
    </location>
</feature>
<feature type="region of interest" description="Disordered" evidence="2">
    <location>
        <begin position="507"/>
        <end position="539"/>
    </location>
</feature>
<keyword evidence="4" id="KW-1185">Reference proteome</keyword>
<name>A0A5C3R168_9AGAR</name>
<reference evidence="3 4" key="1">
    <citation type="journal article" date="2019" name="Nat. Ecol. Evol.">
        <title>Megaphylogeny resolves global patterns of mushroom evolution.</title>
        <authorList>
            <person name="Varga T."/>
            <person name="Krizsan K."/>
            <person name="Foldi C."/>
            <person name="Dima B."/>
            <person name="Sanchez-Garcia M."/>
            <person name="Sanchez-Ramirez S."/>
            <person name="Szollosi G.J."/>
            <person name="Szarkandi J.G."/>
            <person name="Papp V."/>
            <person name="Albert L."/>
            <person name="Andreopoulos W."/>
            <person name="Angelini C."/>
            <person name="Antonin V."/>
            <person name="Barry K.W."/>
            <person name="Bougher N.L."/>
            <person name="Buchanan P."/>
            <person name="Buyck B."/>
            <person name="Bense V."/>
            <person name="Catcheside P."/>
            <person name="Chovatia M."/>
            <person name="Cooper J."/>
            <person name="Damon W."/>
            <person name="Desjardin D."/>
            <person name="Finy P."/>
            <person name="Geml J."/>
            <person name="Haridas S."/>
            <person name="Hughes K."/>
            <person name="Justo A."/>
            <person name="Karasinski D."/>
            <person name="Kautmanova I."/>
            <person name="Kiss B."/>
            <person name="Kocsube S."/>
            <person name="Kotiranta H."/>
            <person name="LaButti K.M."/>
            <person name="Lechner B.E."/>
            <person name="Liimatainen K."/>
            <person name="Lipzen A."/>
            <person name="Lukacs Z."/>
            <person name="Mihaltcheva S."/>
            <person name="Morgado L.N."/>
            <person name="Niskanen T."/>
            <person name="Noordeloos M.E."/>
            <person name="Ohm R.A."/>
            <person name="Ortiz-Santana B."/>
            <person name="Ovrebo C."/>
            <person name="Racz N."/>
            <person name="Riley R."/>
            <person name="Savchenko A."/>
            <person name="Shiryaev A."/>
            <person name="Soop K."/>
            <person name="Spirin V."/>
            <person name="Szebenyi C."/>
            <person name="Tomsovsky M."/>
            <person name="Tulloss R.E."/>
            <person name="Uehling J."/>
            <person name="Grigoriev I.V."/>
            <person name="Vagvolgyi C."/>
            <person name="Papp T."/>
            <person name="Martin F.M."/>
            <person name="Miettinen O."/>
            <person name="Hibbett D.S."/>
            <person name="Nagy L.G."/>
        </authorList>
    </citation>
    <scope>NUCLEOTIDE SEQUENCE [LARGE SCALE GENOMIC DNA]</scope>
    <source>
        <strain evidence="3 4">CBS 309.79</strain>
    </source>
</reference>
<feature type="region of interest" description="Disordered" evidence="2">
    <location>
        <begin position="329"/>
        <end position="354"/>
    </location>
</feature>
<dbReference type="AlphaFoldDB" id="A0A5C3R168"/>
<feature type="coiled-coil region" evidence="1">
    <location>
        <begin position="120"/>
        <end position="147"/>
    </location>
</feature>
<feature type="region of interest" description="Disordered" evidence="2">
    <location>
        <begin position="589"/>
        <end position="638"/>
    </location>
</feature>
<evidence type="ECO:0000256" key="2">
    <source>
        <dbReference type="SAM" id="MobiDB-lite"/>
    </source>
</evidence>
<sequence>MGDVQIPKLPKLSGASNAPARTSSVRQRIQALEKLAKPPNSNFQRSASCAPSISIIPIPDTQPTPAHERSLSTPALTHRTSIASRAARRQARYSKAERDLSHLFKTCEAQPAASARELQIRMLNQAKESLKAQADDAKERLEGLRMQLAMKTGDGAGGNEMVEERVKERWLGEQRVKTVDENVDEVQRTLRILEGSTTVSSLPPRSLSKASARPLGRTVIKQTRPTTMSQEEAKKQANLARFLSSSHTRTTRRSSVRPSSHVPLGHAASLSLLGSSSHVPVLKDTQGHSRRRTLQDVSPLRLRPDSLLTSPTPRHLRFHQQSLSFTSHQLNGDLNHSSDPENGQQHSSIPNANNTVRHHNAASTRLSHRLPLPPLAIVQEDSDGHAPRHVLSPRTPSLVDTQPRLGSGSDSSSTCSSSPSTPSPSLPDVTAVKPEVNSPSTPPASPSLLPSTRTFTRSPSILAHSRSTHTFLTPPPLARVRKSTSDAYLSSFFDMANDDLGSGDIGMATIHLPSSSSSSSSSRQAPLPGSPPRNTNGHVRTKSQIIATLPTHTSVVDFRSSLANAFISPGGEELDLSLGVRAPEEVRHRASRKGAVLSDDGHGQGHGRAWKSISKFGSPSSSRRAATSPRSSEGRMDLPALNLDGTGLGLGLAIDSGSTVLGDEGGFDASSLYVDKAAANASDTPVKPIPSAMLSPLEPSPVKPSPAAVRAPPEASATPRATSMYVSSPKKSMKGESVVGSERSSGLVGRLKRGLFRR</sequence>
<organism evidence="3 4">
    <name type="scientific">Pterulicium gracile</name>
    <dbReference type="NCBI Taxonomy" id="1884261"/>
    <lineage>
        <taxon>Eukaryota</taxon>
        <taxon>Fungi</taxon>
        <taxon>Dikarya</taxon>
        <taxon>Basidiomycota</taxon>
        <taxon>Agaricomycotina</taxon>
        <taxon>Agaricomycetes</taxon>
        <taxon>Agaricomycetidae</taxon>
        <taxon>Agaricales</taxon>
        <taxon>Pleurotineae</taxon>
        <taxon>Pterulaceae</taxon>
        <taxon>Pterulicium</taxon>
    </lineage>
</organism>
<feature type="region of interest" description="Disordered" evidence="2">
    <location>
        <begin position="382"/>
        <end position="454"/>
    </location>
</feature>
<feature type="compositionally biased region" description="Low complexity" evidence="2">
    <location>
        <begin position="612"/>
        <end position="631"/>
    </location>
</feature>
<feature type="compositionally biased region" description="Polar residues" evidence="2">
    <location>
        <begin position="220"/>
        <end position="230"/>
    </location>
</feature>
<feature type="region of interest" description="Disordered" evidence="2">
    <location>
        <begin position="280"/>
        <end position="313"/>
    </location>
</feature>